<evidence type="ECO:0000259" key="9">
    <source>
        <dbReference type="PROSITE" id="PS51456"/>
    </source>
</evidence>
<reference evidence="10" key="1">
    <citation type="submission" date="2019-03" db="EMBL/GenBank/DDBJ databases">
        <title>Long read genome sequence of the mycoparasitic Pythium oligandrum ATCC 38472 isolated from sugarbeet rhizosphere.</title>
        <authorList>
            <person name="Gaulin E."/>
        </authorList>
    </citation>
    <scope>NUCLEOTIDE SEQUENCE</scope>
    <source>
        <strain evidence="10">ATCC 38472_TT</strain>
    </source>
</reference>
<evidence type="ECO:0000256" key="8">
    <source>
        <dbReference type="SAM" id="MobiDB-lite"/>
    </source>
</evidence>
<feature type="region of interest" description="Actin-binding" evidence="6">
    <location>
        <begin position="660"/>
        <end position="682"/>
    </location>
</feature>
<dbReference type="SUPFAM" id="SSF52540">
    <property type="entry name" value="P-loop containing nucleoside triphosphate hydrolases"/>
    <property type="match status" value="2"/>
</dbReference>
<dbReference type="PRINTS" id="PR00193">
    <property type="entry name" value="MYOSINHEAVY"/>
</dbReference>
<dbReference type="InterPro" id="IPR000048">
    <property type="entry name" value="IQ_motif_EF-hand-BS"/>
</dbReference>
<feature type="compositionally biased region" description="Basic and acidic residues" evidence="8">
    <location>
        <begin position="1386"/>
        <end position="1398"/>
    </location>
</feature>
<dbReference type="GO" id="GO:0016459">
    <property type="term" value="C:myosin complex"/>
    <property type="evidence" value="ECO:0007669"/>
    <property type="project" value="UniProtKB-KW"/>
</dbReference>
<dbReference type="Gene3D" id="1.10.10.820">
    <property type="match status" value="1"/>
</dbReference>
<dbReference type="Gene3D" id="1.20.5.190">
    <property type="match status" value="6"/>
</dbReference>
<evidence type="ECO:0000256" key="2">
    <source>
        <dbReference type="ARBA" id="ARBA00022840"/>
    </source>
</evidence>
<dbReference type="GO" id="GO:0005737">
    <property type="term" value="C:cytoplasm"/>
    <property type="evidence" value="ECO:0007669"/>
    <property type="project" value="TreeGrafter"/>
</dbReference>
<dbReference type="Proteomes" id="UP000794436">
    <property type="component" value="Unassembled WGS sequence"/>
</dbReference>
<proteinExistence type="inferred from homology"/>
<dbReference type="GO" id="GO:0005524">
    <property type="term" value="F:ATP binding"/>
    <property type="evidence" value="ECO:0007669"/>
    <property type="project" value="UniProtKB-UniRule"/>
</dbReference>
<dbReference type="InterPro" id="IPR027417">
    <property type="entry name" value="P-loop_NTPase"/>
</dbReference>
<dbReference type="SMART" id="SM00015">
    <property type="entry name" value="IQ"/>
    <property type="match status" value="15"/>
</dbReference>
<feature type="region of interest" description="Disordered" evidence="8">
    <location>
        <begin position="624"/>
        <end position="651"/>
    </location>
</feature>
<keyword evidence="7" id="KW-0175">Coiled coil</keyword>
<sequence>MAPNTTESTARARGQSAALGLSIGTRCYIPDKERIWLPVTVEQVNPQEQTATFVVDPEANDGSEDEKSIELSLAGQVHFPLQNAPARTPGGYEDMIDLNHLHEAAILYNLKRRFLARLPYTYTGTICLAVNPYQWIDELYSHGLHAKYLAARSQKQLPPHVYAVSVAAFKHMSGEALNQSILVSGESGAGKTETTKILMDNLAQIGVSSSADAEQTTIQRILDVNPLLESFGNAKTKRNDNSSRFGKFTQLQFHRKGQNMVLTGAKCETYLLEKTRVVTQEAGERNYHVFYQIFHGSSAAEKGEWGFLADEPITNYTYIADDDANMSAKDQRNFERTKHALSLLGLSSEEQNALFRVLAGVLHLGQVVFEPNPDNDEASHVTESSVMVAADLLGLDTTEMNKALCNRTMKAMKEVYSVPLTVQQAASSRDALAKAIYANVFSWMVDTINQSLSAAEEYVDNAIGVLDIFGFESFVHNSFEQLCINYANEKLQQKFTQDVFKAVQEEYQEENITWDHISYADNSDVLALIEGKMGIIALLNEEIVRPKGNDEGFVGKLNTAFRQEKKIIDFPRISRTQFSIHHYAASVKYEAIGFLEKHKDALLPDLSELMRGSTADFVTRLFEKKEEPEEPASPAPGRARRNNAASADSQTVGTQFKMSLNSLMENIQKTNTHYIRCIKPNSEKSTTKIDEDMVVNQLRCAGVIEAICIARAGYPNRMRHKEFVTEFDIFLSEEERNLEGDELRLCGLLAERFKLKTPEEYQMGKTKIYMQYGILERIETLKAEKLFAYVAAIQAQWRGLQQRRRYRVMYAALLLMQRRSRGFVAVVRLARAKASIQVMQRVWRGHVGRCVFHARLCDVRARLIQRVYRGHVGRRIFHEHLCQKRALQIQCAWRVHKACKTLMQLRNIFEQEQARLRAIKREEERLRRIAEAEEARRLKEQKEREERARRKQAAISMQRIARGILARRVFAMMKEQARREQEAAVCLQSGARGLLARRHFAMLKEQQRREQNAAICIQSIARVLLARRELAMLKDHERQKHKAAVYLQSFARGMLARREYAMLKGDQKREQAAIYLQSFARGLFARREFAMLKEEQQREREFHAAICLQTIVRGLLARRRLAQLKDQKQRECEAAVYLQSFARGLIARREYAMLKNDQRRERELQAAVCLQSVARGMLGRRYFATLKDQQRQECEAAINLQRVARGMFGRRQYNELKEQKRQEQEYSAAVCLQGLARCVLARRELAVLKGQKNEFNAASRLQSIVRGAMARRRYVTLRKNALAIIMKREAEQAAKLKAVTEENDRLKQQLQELLEANIELETLVSEWKCEQEVIKASSLVQETELKRQINTQKQKLSSVQQEYGTLCSYLDQNGMGDANHNNSSHYSERDTVDSDSDRSSVSSGGGPYDSPFQEDRLSRDVSGMIESFSSSRGPTTKSKLRAGVTQMSVGKWMNGPRSSKSARTPTPTNSSKSPNMSIVEDPTVTESARRRMFKW</sequence>
<dbReference type="GO" id="GO:0000146">
    <property type="term" value="F:microfilament motor activity"/>
    <property type="evidence" value="ECO:0007669"/>
    <property type="project" value="TreeGrafter"/>
</dbReference>
<feature type="coiled-coil region" evidence="7">
    <location>
        <begin position="1289"/>
        <end position="1362"/>
    </location>
</feature>
<dbReference type="PROSITE" id="PS51456">
    <property type="entry name" value="MYOSIN_MOTOR"/>
    <property type="match status" value="1"/>
</dbReference>
<feature type="compositionally biased region" description="Polar residues" evidence="8">
    <location>
        <begin position="1456"/>
        <end position="1476"/>
    </location>
</feature>
<dbReference type="InterPro" id="IPR036961">
    <property type="entry name" value="Kinesin_motor_dom_sf"/>
</dbReference>
<keyword evidence="3 6" id="KW-0518">Myosin</keyword>
<feature type="region of interest" description="Disordered" evidence="8">
    <location>
        <begin position="1449"/>
        <end position="1495"/>
    </location>
</feature>
<dbReference type="PANTHER" id="PTHR13140:SF706">
    <property type="entry name" value="DILUTE CLASS UNCONVENTIONAL MYOSIN, ISOFORM C"/>
    <property type="match status" value="1"/>
</dbReference>
<dbReference type="InterPro" id="IPR001609">
    <property type="entry name" value="Myosin_head_motor_dom-like"/>
</dbReference>
<dbReference type="OrthoDB" id="6108017at2759"/>
<feature type="coiled-coil region" evidence="7">
    <location>
        <begin position="902"/>
        <end position="955"/>
    </location>
</feature>
<keyword evidence="1 6" id="KW-0547">Nucleotide-binding</keyword>
<keyword evidence="4 6" id="KW-0505">Motor protein</keyword>
<dbReference type="SMART" id="SM00242">
    <property type="entry name" value="MYSc"/>
    <property type="match status" value="1"/>
</dbReference>
<dbReference type="Gene3D" id="1.20.120.720">
    <property type="entry name" value="Myosin VI head, motor domain, U50 subdomain"/>
    <property type="match status" value="1"/>
</dbReference>
<dbReference type="Gene3D" id="3.40.850.10">
    <property type="entry name" value="Kinesin motor domain"/>
    <property type="match status" value="1"/>
</dbReference>
<gene>
    <name evidence="10" type="ORF">Poli38472_009839</name>
</gene>
<dbReference type="GO" id="GO:0051015">
    <property type="term" value="F:actin filament binding"/>
    <property type="evidence" value="ECO:0007669"/>
    <property type="project" value="TreeGrafter"/>
</dbReference>
<dbReference type="PROSITE" id="PS50096">
    <property type="entry name" value="IQ"/>
    <property type="match status" value="13"/>
</dbReference>
<feature type="domain" description="Myosin motor" evidence="9">
    <location>
        <begin position="90"/>
        <end position="783"/>
    </location>
</feature>
<accession>A0A8K1CF80</accession>
<evidence type="ECO:0000313" key="10">
    <source>
        <dbReference type="EMBL" id="TMW62346.1"/>
    </source>
</evidence>
<evidence type="ECO:0000256" key="7">
    <source>
        <dbReference type="SAM" id="Coils"/>
    </source>
</evidence>
<evidence type="ECO:0000256" key="1">
    <source>
        <dbReference type="ARBA" id="ARBA00022741"/>
    </source>
</evidence>
<name>A0A8K1CF80_PYTOL</name>
<evidence type="ECO:0000256" key="3">
    <source>
        <dbReference type="ARBA" id="ARBA00023123"/>
    </source>
</evidence>
<comment type="caution">
    <text evidence="10">The sequence shown here is derived from an EMBL/GenBank/DDBJ whole genome shotgun (WGS) entry which is preliminary data.</text>
</comment>
<organism evidence="10 11">
    <name type="scientific">Pythium oligandrum</name>
    <name type="common">Mycoparasitic fungus</name>
    <dbReference type="NCBI Taxonomy" id="41045"/>
    <lineage>
        <taxon>Eukaryota</taxon>
        <taxon>Sar</taxon>
        <taxon>Stramenopiles</taxon>
        <taxon>Oomycota</taxon>
        <taxon>Peronosporomycetes</taxon>
        <taxon>Pythiales</taxon>
        <taxon>Pythiaceae</taxon>
        <taxon>Pythium</taxon>
    </lineage>
</organism>
<evidence type="ECO:0000313" key="11">
    <source>
        <dbReference type="Proteomes" id="UP000794436"/>
    </source>
</evidence>
<dbReference type="Gene3D" id="1.20.58.530">
    <property type="match status" value="1"/>
</dbReference>
<dbReference type="GO" id="GO:0007015">
    <property type="term" value="P:actin filament organization"/>
    <property type="evidence" value="ECO:0007669"/>
    <property type="project" value="TreeGrafter"/>
</dbReference>
<dbReference type="GO" id="GO:0016020">
    <property type="term" value="C:membrane"/>
    <property type="evidence" value="ECO:0007669"/>
    <property type="project" value="TreeGrafter"/>
</dbReference>
<evidence type="ECO:0000256" key="4">
    <source>
        <dbReference type="ARBA" id="ARBA00023175"/>
    </source>
</evidence>
<dbReference type="Pfam" id="PF00612">
    <property type="entry name" value="IQ"/>
    <property type="match status" value="9"/>
</dbReference>
<feature type="region of interest" description="Disordered" evidence="8">
    <location>
        <begin position="1378"/>
        <end position="1415"/>
    </location>
</feature>
<feature type="binding site" evidence="6">
    <location>
        <begin position="185"/>
        <end position="192"/>
    </location>
    <ligand>
        <name>ATP</name>
        <dbReference type="ChEBI" id="CHEBI:30616"/>
    </ligand>
</feature>
<keyword evidence="5 6" id="KW-0009">Actin-binding</keyword>
<evidence type="ECO:0000256" key="6">
    <source>
        <dbReference type="PROSITE-ProRule" id="PRU00782"/>
    </source>
</evidence>
<dbReference type="PANTHER" id="PTHR13140">
    <property type="entry name" value="MYOSIN"/>
    <property type="match status" value="1"/>
</dbReference>
<dbReference type="EMBL" id="SPLM01000074">
    <property type="protein sequence ID" value="TMW62346.1"/>
    <property type="molecule type" value="Genomic_DNA"/>
</dbReference>
<keyword evidence="11" id="KW-1185">Reference proteome</keyword>
<dbReference type="Gene3D" id="1.20.5.4820">
    <property type="match status" value="1"/>
</dbReference>
<keyword evidence="2 6" id="KW-0067">ATP-binding</keyword>
<comment type="similarity">
    <text evidence="6">Belongs to the TRAFAC class myosin-kinesin ATPase superfamily. Myosin family.</text>
</comment>
<evidence type="ECO:0000256" key="5">
    <source>
        <dbReference type="ARBA" id="ARBA00023203"/>
    </source>
</evidence>
<protein>
    <recommendedName>
        <fullName evidence="9">Myosin motor domain-containing protein</fullName>
    </recommendedName>
</protein>
<dbReference type="Pfam" id="PF00063">
    <property type="entry name" value="Myosin_head"/>
    <property type="match status" value="1"/>
</dbReference>